<organism evidence="2 3">
    <name type="scientific">Hominiventricola filiformis</name>
    <dbReference type="NCBI Taxonomy" id="2885352"/>
    <lineage>
        <taxon>Bacteria</taxon>
        <taxon>Bacillati</taxon>
        <taxon>Bacillota</taxon>
        <taxon>Clostridia</taxon>
        <taxon>Lachnospirales</taxon>
        <taxon>Lachnospiraceae</taxon>
        <taxon>Hominiventricola</taxon>
    </lineage>
</organism>
<evidence type="ECO:0000256" key="1">
    <source>
        <dbReference type="SAM" id="MobiDB-lite"/>
    </source>
</evidence>
<protein>
    <submittedName>
        <fullName evidence="2">Uncharacterized protein</fullName>
    </submittedName>
</protein>
<accession>A0AAE3A3P4</accession>
<dbReference type="Proteomes" id="UP001198220">
    <property type="component" value="Unassembled WGS sequence"/>
</dbReference>
<dbReference type="EMBL" id="JAJEPS010000001">
    <property type="protein sequence ID" value="MCC2124839.1"/>
    <property type="molecule type" value="Genomic_DNA"/>
</dbReference>
<dbReference type="AlphaFoldDB" id="A0AAE3A3P4"/>
<proteinExistence type="predicted"/>
<evidence type="ECO:0000313" key="2">
    <source>
        <dbReference type="EMBL" id="MCC2124839.1"/>
    </source>
</evidence>
<comment type="caution">
    <text evidence="2">The sequence shown here is derived from an EMBL/GenBank/DDBJ whole genome shotgun (WGS) entry which is preliminary data.</text>
</comment>
<keyword evidence="3" id="KW-1185">Reference proteome</keyword>
<reference evidence="2 3" key="1">
    <citation type="submission" date="2021-10" db="EMBL/GenBank/DDBJ databases">
        <title>Anaerobic single-cell dispensing facilitates the cultivation of human gut bacteria.</title>
        <authorList>
            <person name="Afrizal A."/>
        </authorList>
    </citation>
    <scope>NUCLEOTIDE SEQUENCE [LARGE SCALE GENOMIC DNA]</scope>
    <source>
        <strain evidence="2 3">CLA-AA-H276</strain>
    </source>
</reference>
<sequence length="262" mass="28460">MANEVAVVNNFNLVTLADSDLAAAIAEEMDGLGTLPYDRVKIPSGGGLAFEIPGEDEDNPESSTELVGVILFHHAVNGYWKEKFAGGNEKPDCSSFDGKTGTDAETGEIKSCADCPFNQFGSDEDGRGKACKNVHRIYMLREDNPVPLILSLPPTSLKYMRDYIGKRILLKGMRCYEAVTKITLKKEKSAGGIAYSRAVFSFVGKLDSEKAAAAKAMADTIKQQDRNIDIDNSDYDTEDAAPANANDGFMEVPDNPEKLPFD</sequence>
<gene>
    <name evidence="2" type="ORF">LKD36_01445</name>
</gene>
<dbReference type="RefSeq" id="WP_308458394.1">
    <property type="nucleotide sequence ID" value="NZ_JAJEPS010000001.1"/>
</dbReference>
<name>A0AAE3A3P4_9FIRM</name>
<feature type="region of interest" description="Disordered" evidence="1">
    <location>
        <begin position="227"/>
        <end position="262"/>
    </location>
</feature>
<evidence type="ECO:0000313" key="3">
    <source>
        <dbReference type="Proteomes" id="UP001198220"/>
    </source>
</evidence>